<evidence type="ECO:0000313" key="3">
    <source>
        <dbReference type="EMBL" id="MDR6552943.1"/>
    </source>
</evidence>
<reference evidence="3 4" key="1">
    <citation type="submission" date="2023-07" db="EMBL/GenBank/DDBJ databases">
        <title>Sorghum-associated microbial communities from plants grown in Nebraska, USA.</title>
        <authorList>
            <person name="Schachtman D."/>
        </authorList>
    </citation>
    <scope>NUCLEOTIDE SEQUENCE [LARGE SCALE GENOMIC DNA]</scope>
    <source>
        <strain evidence="3 4">CC258</strain>
    </source>
</reference>
<dbReference type="Proteomes" id="UP001267290">
    <property type="component" value="Unassembled WGS sequence"/>
</dbReference>
<keyword evidence="2" id="KW-0472">Membrane</keyword>
<evidence type="ECO:0000256" key="1">
    <source>
        <dbReference type="SAM" id="MobiDB-lite"/>
    </source>
</evidence>
<evidence type="ECO:0000313" key="4">
    <source>
        <dbReference type="Proteomes" id="UP001267290"/>
    </source>
</evidence>
<comment type="caution">
    <text evidence="3">The sequence shown here is derived from an EMBL/GenBank/DDBJ whole genome shotgun (WGS) entry which is preliminary data.</text>
</comment>
<feature type="transmembrane region" description="Helical" evidence="2">
    <location>
        <begin position="7"/>
        <end position="24"/>
    </location>
</feature>
<feature type="compositionally biased region" description="Polar residues" evidence="1">
    <location>
        <begin position="53"/>
        <end position="62"/>
    </location>
</feature>
<feature type="compositionally biased region" description="Polar residues" evidence="1">
    <location>
        <begin position="88"/>
        <end position="97"/>
    </location>
</feature>
<keyword evidence="2" id="KW-1133">Transmembrane helix</keyword>
<proteinExistence type="predicted"/>
<organism evidence="3 4">
    <name type="scientific">Paenibacillus qinlingensis</name>
    <dbReference type="NCBI Taxonomy" id="1837343"/>
    <lineage>
        <taxon>Bacteria</taxon>
        <taxon>Bacillati</taxon>
        <taxon>Bacillota</taxon>
        <taxon>Bacilli</taxon>
        <taxon>Bacillales</taxon>
        <taxon>Paenibacillaceae</taxon>
        <taxon>Paenibacillus</taxon>
    </lineage>
</organism>
<keyword evidence="4" id="KW-1185">Reference proteome</keyword>
<feature type="compositionally biased region" description="Basic and acidic residues" evidence="1">
    <location>
        <begin position="71"/>
        <end position="82"/>
    </location>
</feature>
<keyword evidence="2" id="KW-0812">Transmembrane</keyword>
<protein>
    <submittedName>
        <fullName evidence="3">Uncharacterized protein</fullName>
    </submittedName>
</protein>
<sequence>MKVSSRWTKWQIAIVIAMIVVYLFQEVKESPEFLAAVREAANAKLPIVPVTIQPRQDSSSSEPLDKNAPAKMERTGRSRDQLNETDDSFSQSLSQIKPHTKSRAS</sequence>
<dbReference type="EMBL" id="JAVDSB010000008">
    <property type="protein sequence ID" value="MDR6552943.1"/>
    <property type="molecule type" value="Genomic_DNA"/>
</dbReference>
<name>A0ABU1NZL6_9BACL</name>
<accession>A0ABU1NZL6</accession>
<evidence type="ECO:0000256" key="2">
    <source>
        <dbReference type="SAM" id="Phobius"/>
    </source>
</evidence>
<feature type="region of interest" description="Disordered" evidence="1">
    <location>
        <begin position="52"/>
        <end position="105"/>
    </location>
</feature>
<dbReference type="RefSeq" id="WP_310500432.1">
    <property type="nucleotide sequence ID" value="NZ_JAVDSB010000008.1"/>
</dbReference>
<gene>
    <name evidence="3" type="ORF">J2736_004150</name>
</gene>